<gene>
    <name evidence="4" type="ORF">METZ01_LOCUS404532</name>
</gene>
<evidence type="ECO:0000256" key="1">
    <source>
        <dbReference type="ARBA" id="ARBA00023002"/>
    </source>
</evidence>
<feature type="non-terminal residue" evidence="4">
    <location>
        <position position="213"/>
    </location>
</feature>
<dbReference type="InterPro" id="IPR050766">
    <property type="entry name" value="Bact_Lucif_Oxidored"/>
</dbReference>
<protein>
    <recommendedName>
        <fullName evidence="3">Luciferase-like domain-containing protein</fullName>
    </recommendedName>
</protein>
<name>A0A382W0M4_9ZZZZ</name>
<reference evidence="4" key="1">
    <citation type="submission" date="2018-05" db="EMBL/GenBank/DDBJ databases">
        <authorList>
            <person name="Lanie J.A."/>
            <person name="Ng W.-L."/>
            <person name="Kazmierczak K.M."/>
            <person name="Andrzejewski T.M."/>
            <person name="Davidsen T.M."/>
            <person name="Wayne K.J."/>
            <person name="Tettelin H."/>
            <person name="Glass J.I."/>
            <person name="Rusch D."/>
            <person name="Podicherti R."/>
            <person name="Tsui H.-C.T."/>
            <person name="Winkler M.E."/>
        </authorList>
    </citation>
    <scope>NUCLEOTIDE SEQUENCE</scope>
</reference>
<keyword evidence="2" id="KW-0503">Monooxygenase</keyword>
<dbReference type="PANTHER" id="PTHR30137">
    <property type="entry name" value="LUCIFERASE-LIKE MONOOXYGENASE"/>
    <property type="match status" value="1"/>
</dbReference>
<evidence type="ECO:0000256" key="2">
    <source>
        <dbReference type="ARBA" id="ARBA00023033"/>
    </source>
</evidence>
<organism evidence="4">
    <name type="scientific">marine metagenome</name>
    <dbReference type="NCBI Taxonomy" id="408172"/>
    <lineage>
        <taxon>unclassified sequences</taxon>
        <taxon>metagenomes</taxon>
        <taxon>ecological metagenomes</taxon>
    </lineage>
</organism>
<dbReference type="Gene3D" id="3.20.20.30">
    <property type="entry name" value="Luciferase-like domain"/>
    <property type="match status" value="1"/>
</dbReference>
<keyword evidence="1" id="KW-0560">Oxidoreductase</keyword>
<proteinExistence type="predicted"/>
<dbReference type="GO" id="GO:0016705">
    <property type="term" value="F:oxidoreductase activity, acting on paired donors, with incorporation or reduction of molecular oxygen"/>
    <property type="evidence" value="ECO:0007669"/>
    <property type="project" value="InterPro"/>
</dbReference>
<sequence length="213" mass="23957">MKFGLHFQLPKSPHETDLKVFRNSLEQAAHAESLGFESVWPVEQHFNASFSLLSSPLLWLAMLAERTKTLRLGIGIILLPLAHPIRIAEEIATLDVLSNGRVEFGIGRGVFPSHFSGFGVPQEESRERFLEGIDVIRKAWTQNRFSHAGKFFRFENLSVVPKPIQQPYPPISVAANTPETFELMGELGLPILSASQVNTFPKLRELIPLYRQA</sequence>
<dbReference type="AlphaFoldDB" id="A0A382W0M4"/>
<accession>A0A382W0M4</accession>
<evidence type="ECO:0000313" key="4">
    <source>
        <dbReference type="EMBL" id="SVD51678.1"/>
    </source>
</evidence>
<dbReference type="InterPro" id="IPR036661">
    <property type="entry name" value="Luciferase-like_sf"/>
</dbReference>
<dbReference type="Pfam" id="PF00296">
    <property type="entry name" value="Bac_luciferase"/>
    <property type="match status" value="1"/>
</dbReference>
<feature type="domain" description="Luciferase-like" evidence="3">
    <location>
        <begin position="1"/>
        <end position="212"/>
    </location>
</feature>
<dbReference type="EMBL" id="UINC01155681">
    <property type="protein sequence ID" value="SVD51678.1"/>
    <property type="molecule type" value="Genomic_DNA"/>
</dbReference>
<dbReference type="GO" id="GO:0005829">
    <property type="term" value="C:cytosol"/>
    <property type="evidence" value="ECO:0007669"/>
    <property type="project" value="TreeGrafter"/>
</dbReference>
<dbReference type="GO" id="GO:0004497">
    <property type="term" value="F:monooxygenase activity"/>
    <property type="evidence" value="ECO:0007669"/>
    <property type="project" value="UniProtKB-KW"/>
</dbReference>
<dbReference type="PANTHER" id="PTHR30137:SF8">
    <property type="entry name" value="BLR5498 PROTEIN"/>
    <property type="match status" value="1"/>
</dbReference>
<evidence type="ECO:0000259" key="3">
    <source>
        <dbReference type="Pfam" id="PF00296"/>
    </source>
</evidence>
<dbReference type="InterPro" id="IPR011251">
    <property type="entry name" value="Luciferase-like_dom"/>
</dbReference>
<dbReference type="SUPFAM" id="SSF51679">
    <property type="entry name" value="Bacterial luciferase-like"/>
    <property type="match status" value="1"/>
</dbReference>